<evidence type="ECO:0000313" key="2">
    <source>
        <dbReference type="RefSeq" id="XP_025425627.1"/>
    </source>
</evidence>
<proteinExistence type="predicted"/>
<gene>
    <name evidence="2" type="primary">LOC112694392</name>
</gene>
<dbReference type="OrthoDB" id="6617084at2759"/>
<accession>A0A8B8GTL5</accession>
<dbReference type="Proteomes" id="UP000694846">
    <property type="component" value="Unplaced"/>
</dbReference>
<reference evidence="2" key="1">
    <citation type="submission" date="2025-08" db="UniProtKB">
        <authorList>
            <consortium name="RefSeq"/>
        </authorList>
    </citation>
    <scope>IDENTIFICATION</scope>
    <source>
        <tissue evidence="2">Whole body</tissue>
    </source>
</reference>
<dbReference type="AlphaFoldDB" id="A0A8B8GTL5"/>
<name>A0A8B8GTL5_9HEMI</name>
<organism evidence="1 2">
    <name type="scientific">Sipha flava</name>
    <name type="common">yellow sugarcane aphid</name>
    <dbReference type="NCBI Taxonomy" id="143950"/>
    <lineage>
        <taxon>Eukaryota</taxon>
        <taxon>Metazoa</taxon>
        <taxon>Ecdysozoa</taxon>
        <taxon>Arthropoda</taxon>
        <taxon>Hexapoda</taxon>
        <taxon>Insecta</taxon>
        <taxon>Pterygota</taxon>
        <taxon>Neoptera</taxon>
        <taxon>Paraneoptera</taxon>
        <taxon>Hemiptera</taxon>
        <taxon>Sternorrhyncha</taxon>
        <taxon>Aphidomorpha</taxon>
        <taxon>Aphidoidea</taxon>
        <taxon>Aphididae</taxon>
        <taxon>Sipha</taxon>
    </lineage>
</organism>
<dbReference type="GeneID" id="112694392"/>
<dbReference type="PANTHER" id="PTHR47027">
    <property type="entry name" value="REVERSE TRANSCRIPTASE DOMAIN-CONTAINING PROTEIN"/>
    <property type="match status" value="1"/>
</dbReference>
<protein>
    <submittedName>
        <fullName evidence="2">Uncharacterized protein LOC112694392</fullName>
    </submittedName>
</protein>
<keyword evidence="1" id="KW-1185">Reference proteome</keyword>
<dbReference type="PANTHER" id="PTHR47027:SF29">
    <property type="entry name" value="C2H2-TYPE DOMAIN-CONTAINING PROTEIN"/>
    <property type="match status" value="1"/>
</dbReference>
<evidence type="ECO:0000313" key="1">
    <source>
        <dbReference type="Proteomes" id="UP000694846"/>
    </source>
</evidence>
<sequence length="223" mass="26492">MIQEETIYTKWNVVKDAIKTVTDTVIGKQKRTRKPWFNNSCKEAFSRRKEVKNQLLNDPTNKEKVMTNKKCTIPKQHIELEGYTFRRVSQFKYLGSIITQDNELKTEVSSRIQLANKGYCGLKKVLKSRTISKNLKIRMYTILLRPIFPYGSETWALKKSEEKRQGVFERKVLRKIYGAVFDSETNEWRKLHNYELQMQFQRSDIVKEITKRRLMWVGRGMLA</sequence>
<dbReference type="RefSeq" id="XP_025425627.1">
    <property type="nucleotide sequence ID" value="XM_025569842.1"/>
</dbReference>